<evidence type="ECO:0000256" key="1">
    <source>
        <dbReference type="SAM" id="MobiDB-lite"/>
    </source>
</evidence>
<dbReference type="Proteomes" id="UP000184550">
    <property type="component" value="Unassembled WGS sequence"/>
</dbReference>
<protein>
    <submittedName>
        <fullName evidence="3">Uncharacterized protein</fullName>
    </submittedName>
</protein>
<feature type="compositionally biased region" description="Basic and acidic residues" evidence="1">
    <location>
        <begin position="94"/>
        <end position="104"/>
    </location>
</feature>
<name>A0A7Z9BTB2_9CYAN</name>
<accession>A0A7Z9BTB2</accession>
<organism evidence="3 4">
    <name type="scientific">Planktothrix serta PCC 8927</name>
    <dbReference type="NCBI Taxonomy" id="671068"/>
    <lineage>
        <taxon>Bacteria</taxon>
        <taxon>Bacillati</taxon>
        <taxon>Cyanobacteriota</taxon>
        <taxon>Cyanophyceae</taxon>
        <taxon>Oscillatoriophycideae</taxon>
        <taxon>Oscillatoriales</taxon>
        <taxon>Microcoleaceae</taxon>
        <taxon>Planktothrix</taxon>
    </lineage>
</organism>
<feature type="region of interest" description="Disordered" evidence="1">
    <location>
        <begin position="75"/>
        <end position="104"/>
    </location>
</feature>
<proteinExistence type="predicted"/>
<dbReference type="NCBIfam" id="NF040558">
    <property type="entry name" value="CAS_Csx18"/>
    <property type="match status" value="1"/>
</dbReference>
<dbReference type="AlphaFoldDB" id="A0A7Z9BTB2"/>
<keyword evidence="2" id="KW-0812">Transmembrane</keyword>
<sequence length="104" mass="11607">MSISLTRILVRHRSLSIAIANAAITWTILIIAPLGLFAVIICTLAVFISSAIVAWFGDQALEHLLRLEQEQLRETEGNPVSIPSPPGFQGDRFPNSERRELRDR</sequence>
<feature type="transmembrane region" description="Helical" evidence="2">
    <location>
        <begin position="12"/>
        <end position="31"/>
    </location>
</feature>
<keyword evidence="4" id="KW-1185">Reference proteome</keyword>
<evidence type="ECO:0000313" key="3">
    <source>
        <dbReference type="EMBL" id="VXD17587.1"/>
    </source>
</evidence>
<reference evidence="3" key="1">
    <citation type="submission" date="2019-10" db="EMBL/GenBank/DDBJ databases">
        <authorList>
            <consortium name="Genoscope - CEA"/>
            <person name="William W."/>
        </authorList>
    </citation>
    <scope>NUCLEOTIDE SEQUENCE [LARGE SCALE GENOMIC DNA]</scope>
    <source>
        <strain evidence="3">BBR_PRJEB10992</strain>
    </source>
</reference>
<keyword evidence="2" id="KW-0472">Membrane</keyword>
<evidence type="ECO:0000256" key="2">
    <source>
        <dbReference type="SAM" id="Phobius"/>
    </source>
</evidence>
<gene>
    <name evidence="3" type="ORF">PL8927_600021</name>
</gene>
<keyword evidence="2" id="KW-1133">Transmembrane helix</keyword>
<comment type="caution">
    <text evidence="3">The sequence shown here is derived from an EMBL/GenBank/DDBJ whole genome shotgun (WGS) entry which is preliminary data.</text>
</comment>
<dbReference type="EMBL" id="CZCU02000136">
    <property type="protein sequence ID" value="VXD17587.1"/>
    <property type="molecule type" value="Genomic_DNA"/>
</dbReference>
<dbReference type="RefSeq" id="WP_083621159.1">
    <property type="nucleotide sequence ID" value="NZ_LR734869.1"/>
</dbReference>
<evidence type="ECO:0000313" key="4">
    <source>
        <dbReference type="Proteomes" id="UP000184550"/>
    </source>
</evidence>
<feature type="transmembrane region" description="Helical" evidence="2">
    <location>
        <begin position="37"/>
        <end position="57"/>
    </location>
</feature>